<feature type="transmembrane region" description="Helical" evidence="6">
    <location>
        <begin position="143"/>
        <end position="164"/>
    </location>
</feature>
<dbReference type="SUPFAM" id="SSF103473">
    <property type="entry name" value="MFS general substrate transporter"/>
    <property type="match status" value="1"/>
</dbReference>
<proteinExistence type="predicted"/>
<name>A0ABR2VLP4_9FUNG</name>
<dbReference type="PANTHER" id="PTHR23501">
    <property type="entry name" value="MAJOR FACILITATOR SUPERFAMILY"/>
    <property type="match status" value="1"/>
</dbReference>
<sequence>MSEKQTSISETTPGDTTEPIDCSKHNDLEKAKVIPADAPTTYYKLPLSQLILVFLSLALAMMLAVLDRTIVATALPRIATDFGAFDQITWVATAYMLTATACQPLYGKFSDIFGCKPTFLTAIIIFEIGSALSGASQSMTMLIVARAIGGIGGGGVQGMIFIIISKIIPIRERGKYQGVISSTVSQHS</sequence>
<gene>
    <name evidence="8" type="ORF">K7432_016588</name>
</gene>
<evidence type="ECO:0000256" key="6">
    <source>
        <dbReference type="SAM" id="Phobius"/>
    </source>
</evidence>
<keyword evidence="9" id="KW-1185">Reference proteome</keyword>
<dbReference type="EMBL" id="JASJQH010009713">
    <property type="protein sequence ID" value="KAK9675211.1"/>
    <property type="molecule type" value="Genomic_DNA"/>
</dbReference>
<dbReference type="PANTHER" id="PTHR23501:SF189">
    <property type="entry name" value="DRUG TRANSPORTER, PUTATIVE (AFU_ORTHOLOGUE AFUA_4G03920)-RELATED"/>
    <property type="match status" value="1"/>
</dbReference>
<dbReference type="Gene3D" id="1.20.1720.10">
    <property type="entry name" value="Multidrug resistance protein D"/>
    <property type="match status" value="1"/>
</dbReference>
<comment type="caution">
    <text evidence="8">The sequence shown here is derived from an EMBL/GenBank/DDBJ whole genome shotgun (WGS) entry which is preliminary data.</text>
</comment>
<evidence type="ECO:0000313" key="9">
    <source>
        <dbReference type="Proteomes" id="UP001479436"/>
    </source>
</evidence>
<feature type="domain" description="Major facilitator superfamily (MFS) profile" evidence="7">
    <location>
        <begin position="53"/>
        <end position="188"/>
    </location>
</feature>
<keyword evidence="2 6" id="KW-0812">Transmembrane</keyword>
<evidence type="ECO:0000256" key="3">
    <source>
        <dbReference type="ARBA" id="ARBA00022989"/>
    </source>
</evidence>
<dbReference type="Proteomes" id="UP001479436">
    <property type="component" value="Unassembled WGS sequence"/>
</dbReference>
<feature type="transmembrane region" description="Helical" evidence="6">
    <location>
        <begin position="50"/>
        <end position="75"/>
    </location>
</feature>
<comment type="subcellular location">
    <subcellularLocation>
        <location evidence="1">Membrane</location>
        <topology evidence="1">Multi-pass membrane protein</topology>
    </subcellularLocation>
</comment>
<reference evidence="8 9" key="1">
    <citation type="submission" date="2023-04" db="EMBL/GenBank/DDBJ databases">
        <title>Genome of Basidiobolus ranarum AG-B5.</title>
        <authorList>
            <person name="Stajich J.E."/>
            <person name="Carter-House D."/>
            <person name="Gryganskyi A."/>
        </authorList>
    </citation>
    <scope>NUCLEOTIDE SEQUENCE [LARGE SCALE GENOMIC DNA]</scope>
    <source>
        <strain evidence="8 9">AG-B5</strain>
    </source>
</reference>
<evidence type="ECO:0000256" key="2">
    <source>
        <dbReference type="ARBA" id="ARBA00022692"/>
    </source>
</evidence>
<evidence type="ECO:0000256" key="4">
    <source>
        <dbReference type="ARBA" id="ARBA00023136"/>
    </source>
</evidence>
<feature type="transmembrane region" description="Helical" evidence="6">
    <location>
        <begin position="118"/>
        <end position="137"/>
    </location>
</feature>
<feature type="compositionally biased region" description="Polar residues" evidence="5">
    <location>
        <begin position="1"/>
        <end position="15"/>
    </location>
</feature>
<accession>A0ABR2VLP4</accession>
<feature type="region of interest" description="Disordered" evidence="5">
    <location>
        <begin position="1"/>
        <end position="23"/>
    </location>
</feature>
<dbReference type="PROSITE" id="PS50850">
    <property type="entry name" value="MFS"/>
    <property type="match status" value="1"/>
</dbReference>
<dbReference type="InterPro" id="IPR020846">
    <property type="entry name" value="MFS_dom"/>
</dbReference>
<dbReference type="InterPro" id="IPR011701">
    <property type="entry name" value="MFS"/>
</dbReference>
<keyword evidence="3 6" id="KW-1133">Transmembrane helix</keyword>
<evidence type="ECO:0000256" key="5">
    <source>
        <dbReference type="SAM" id="MobiDB-lite"/>
    </source>
</evidence>
<evidence type="ECO:0000256" key="1">
    <source>
        <dbReference type="ARBA" id="ARBA00004141"/>
    </source>
</evidence>
<dbReference type="Pfam" id="PF07690">
    <property type="entry name" value="MFS_1"/>
    <property type="match status" value="1"/>
</dbReference>
<protein>
    <recommendedName>
        <fullName evidence="7">Major facilitator superfamily (MFS) profile domain-containing protein</fullName>
    </recommendedName>
</protein>
<evidence type="ECO:0000259" key="7">
    <source>
        <dbReference type="PROSITE" id="PS50850"/>
    </source>
</evidence>
<organism evidence="8 9">
    <name type="scientific">Basidiobolus ranarum</name>
    <dbReference type="NCBI Taxonomy" id="34480"/>
    <lineage>
        <taxon>Eukaryota</taxon>
        <taxon>Fungi</taxon>
        <taxon>Fungi incertae sedis</taxon>
        <taxon>Zoopagomycota</taxon>
        <taxon>Entomophthoromycotina</taxon>
        <taxon>Basidiobolomycetes</taxon>
        <taxon>Basidiobolales</taxon>
        <taxon>Basidiobolaceae</taxon>
        <taxon>Basidiobolus</taxon>
    </lineage>
</organism>
<feature type="transmembrane region" description="Helical" evidence="6">
    <location>
        <begin position="87"/>
        <end position="106"/>
    </location>
</feature>
<evidence type="ECO:0000313" key="8">
    <source>
        <dbReference type="EMBL" id="KAK9675211.1"/>
    </source>
</evidence>
<keyword evidence="4 6" id="KW-0472">Membrane</keyword>
<dbReference type="InterPro" id="IPR036259">
    <property type="entry name" value="MFS_trans_sf"/>
</dbReference>